<proteinExistence type="predicted"/>
<reference evidence="2 3" key="1">
    <citation type="journal article" date="2021" name="Comput. Struct. Biotechnol. J.">
        <title>De novo genome assembly of the potent medicinal plant Rehmannia glutinosa using nanopore technology.</title>
        <authorList>
            <person name="Ma L."/>
            <person name="Dong C."/>
            <person name="Song C."/>
            <person name="Wang X."/>
            <person name="Zheng X."/>
            <person name="Niu Y."/>
            <person name="Chen S."/>
            <person name="Feng W."/>
        </authorList>
    </citation>
    <scope>NUCLEOTIDE SEQUENCE [LARGE SCALE GENOMIC DNA]</scope>
    <source>
        <strain evidence="2">DH-2019</strain>
    </source>
</reference>
<comment type="caution">
    <text evidence="2">The sequence shown here is derived from an EMBL/GenBank/DDBJ whole genome shotgun (WGS) entry which is preliminary data.</text>
</comment>
<evidence type="ECO:0000256" key="1">
    <source>
        <dbReference type="SAM" id="MobiDB-lite"/>
    </source>
</evidence>
<dbReference type="Proteomes" id="UP001318860">
    <property type="component" value="Unassembled WGS sequence"/>
</dbReference>
<keyword evidence="3" id="KW-1185">Reference proteome</keyword>
<dbReference type="PANTHER" id="PTHR33472:SF28">
    <property type="entry name" value="BROMO AND FHA DOMAIN-CONTAINING PROTEIN DDB_G0267958"/>
    <property type="match status" value="1"/>
</dbReference>
<organism evidence="2 3">
    <name type="scientific">Rehmannia glutinosa</name>
    <name type="common">Chinese foxglove</name>
    <dbReference type="NCBI Taxonomy" id="99300"/>
    <lineage>
        <taxon>Eukaryota</taxon>
        <taxon>Viridiplantae</taxon>
        <taxon>Streptophyta</taxon>
        <taxon>Embryophyta</taxon>
        <taxon>Tracheophyta</taxon>
        <taxon>Spermatophyta</taxon>
        <taxon>Magnoliopsida</taxon>
        <taxon>eudicotyledons</taxon>
        <taxon>Gunneridae</taxon>
        <taxon>Pentapetalae</taxon>
        <taxon>asterids</taxon>
        <taxon>lamiids</taxon>
        <taxon>Lamiales</taxon>
        <taxon>Orobanchaceae</taxon>
        <taxon>Rehmannieae</taxon>
        <taxon>Rehmannia</taxon>
    </lineage>
</organism>
<feature type="region of interest" description="Disordered" evidence="1">
    <location>
        <begin position="34"/>
        <end position="62"/>
    </location>
</feature>
<protein>
    <submittedName>
        <fullName evidence="2">Uncharacterized protein</fullName>
    </submittedName>
</protein>
<sequence length="173" mass="19103">MSPEPTKHDATLHDTDKQKTLDQEVRELISALTNRLGSIQRSQKPGGSTNQNQADDEDEQGVRIITLAGSNLGATMRGEMDEKSSVGPQDLALQPEQEDFAAYVNSNFQAINNSIMLGGSYKTNDPGVHLDISDYYEHTNGKNKGRKNKRRISSKSDHDQVEHSDKSSDSEKS</sequence>
<dbReference type="EMBL" id="JABTTQ020000011">
    <property type="protein sequence ID" value="KAK6146554.1"/>
    <property type="molecule type" value="Genomic_DNA"/>
</dbReference>
<feature type="compositionally biased region" description="Basic residues" evidence="1">
    <location>
        <begin position="141"/>
        <end position="153"/>
    </location>
</feature>
<evidence type="ECO:0000313" key="3">
    <source>
        <dbReference type="Proteomes" id="UP001318860"/>
    </source>
</evidence>
<feature type="compositionally biased region" description="Basic and acidic residues" evidence="1">
    <location>
        <begin position="131"/>
        <end position="140"/>
    </location>
</feature>
<feature type="compositionally biased region" description="Basic and acidic residues" evidence="1">
    <location>
        <begin position="154"/>
        <end position="173"/>
    </location>
</feature>
<feature type="region of interest" description="Disordered" evidence="1">
    <location>
        <begin position="69"/>
        <end position="88"/>
    </location>
</feature>
<accession>A0ABR0WKD0</accession>
<name>A0ABR0WKD0_REHGL</name>
<evidence type="ECO:0000313" key="2">
    <source>
        <dbReference type="EMBL" id="KAK6146554.1"/>
    </source>
</evidence>
<feature type="region of interest" description="Disordered" evidence="1">
    <location>
        <begin position="1"/>
        <end position="20"/>
    </location>
</feature>
<feature type="region of interest" description="Disordered" evidence="1">
    <location>
        <begin position="123"/>
        <end position="173"/>
    </location>
</feature>
<dbReference type="PANTHER" id="PTHR33472">
    <property type="entry name" value="OS01G0106600 PROTEIN"/>
    <property type="match status" value="1"/>
</dbReference>
<feature type="compositionally biased region" description="Polar residues" evidence="1">
    <location>
        <begin position="34"/>
        <end position="53"/>
    </location>
</feature>
<gene>
    <name evidence="2" type="ORF">DH2020_020423</name>
</gene>